<feature type="compositionally biased region" description="Polar residues" evidence="1">
    <location>
        <begin position="281"/>
        <end position="293"/>
    </location>
</feature>
<evidence type="ECO:0000313" key="4">
    <source>
        <dbReference type="Proteomes" id="UP000324705"/>
    </source>
</evidence>
<dbReference type="Gramene" id="TRITD2Bv1G089570.1">
    <property type="protein sequence ID" value="TRITD2Bv1G089570.1"/>
    <property type="gene ID" value="TRITD2Bv1G089570"/>
</dbReference>
<gene>
    <name evidence="3" type="ORF">TRITD_2Bv1G089570</name>
</gene>
<dbReference type="PANTHER" id="PTHR46934">
    <property type="entry name" value="MYB_DNA-BIND_3 DOMAIN-CONTAINING PROTEIN-RELATED"/>
    <property type="match status" value="1"/>
</dbReference>
<feature type="region of interest" description="Disordered" evidence="1">
    <location>
        <begin position="60"/>
        <end position="97"/>
    </location>
</feature>
<feature type="domain" description="Myb/SANT-like" evidence="2">
    <location>
        <begin position="96"/>
        <end position="190"/>
    </location>
</feature>
<proteinExistence type="predicted"/>
<dbReference type="PANTHER" id="PTHR46934:SF12">
    <property type="entry name" value="MYB_SANT-LIKE DOMAIN-CONTAINING PROTEIN"/>
    <property type="match status" value="1"/>
</dbReference>
<dbReference type="AlphaFoldDB" id="A0A9R1RKV4"/>
<evidence type="ECO:0000313" key="3">
    <source>
        <dbReference type="EMBL" id="VAH45081.1"/>
    </source>
</evidence>
<dbReference type="Pfam" id="PF12776">
    <property type="entry name" value="Myb_DNA-bind_3"/>
    <property type="match status" value="1"/>
</dbReference>
<protein>
    <recommendedName>
        <fullName evidence="2">Myb/SANT-like domain-containing protein</fullName>
    </recommendedName>
</protein>
<sequence length="391" mass="45198">MDPEMRDRVRKREEEDDEMMLFVFPALHLIETDGVALRERRIPRHTSSLTEVTMMTARGSPRLSLLKKAVERDRASPPTSSMTKRRRGSPKEDRAQWNASLDKDLVDLLREHATPEHKGQNGWSSEAWNTIVKKFHQKNPYARYEKKKIQEKEKELKKEYKMIKEIRKQSGVSSDDRQCKILADPPLWKNIIISHPKAGKFKTKAFPLFEALGELHDEGTYNFTSIESSHCSTQSRLENLGGAGKNQGETSADGENLGGERVQIIEDVEEVHVQENIVVEPQQTQPNLATAPSRNGEEKEPKRRRGANGDVAAMMEKYLEIRTKQVEDERNKPRVVDEYSIKNYIDLQKTMDITPEEQVKAFRVFKIPENREIFMSARPETALMWLRVEME</sequence>
<accession>A0A9R1RKV4</accession>
<feature type="region of interest" description="Disordered" evidence="1">
    <location>
        <begin position="280"/>
        <end position="308"/>
    </location>
</feature>
<keyword evidence="4" id="KW-1185">Reference proteome</keyword>
<dbReference type="EMBL" id="LT934114">
    <property type="protein sequence ID" value="VAH45081.1"/>
    <property type="molecule type" value="Genomic_DNA"/>
</dbReference>
<organism evidence="3 4">
    <name type="scientific">Triticum turgidum subsp. durum</name>
    <name type="common">Durum wheat</name>
    <name type="synonym">Triticum durum</name>
    <dbReference type="NCBI Taxonomy" id="4567"/>
    <lineage>
        <taxon>Eukaryota</taxon>
        <taxon>Viridiplantae</taxon>
        <taxon>Streptophyta</taxon>
        <taxon>Embryophyta</taxon>
        <taxon>Tracheophyta</taxon>
        <taxon>Spermatophyta</taxon>
        <taxon>Magnoliopsida</taxon>
        <taxon>Liliopsida</taxon>
        <taxon>Poales</taxon>
        <taxon>Poaceae</taxon>
        <taxon>BOP clade</taxon>
        <taxon>Pooideae</taxon>
        <taxon>Triticodae</taxon>
        <taxon>Triticeae</taxon>
        <taxon>Triticinae</taxon>
        <taxon>Triticum</taxon>
    </lineage>
</organism>
<dbReference type="InterPro" id="IPR024752">
    <property type="entry name" value="Myb/SANT-like_dom"/>
</dbReference>
<name>A0A9R1RKV4_TRITD</name>
<feature type="region of interest" description="Disordered" evidence="1">
    <location>
        <begin position="236"/>
        <end position="259"/>
    </location>
</feature>
<reference evidence="3 4" key="1">
    <citation type="submission" date="2017-09" db="EMBL/GenBank/DDBJ databases">
        <authorList>
            <consortium name="International Durum Wheat Genome Sequencing Consortium (IDWGSC)"/>
            <person name="Milanesi L."/>
        </authorList>
    </citation>
    <scope>NUCLEOTIDE SEQUENCE [LARGE SCALE GENOMIC DNA]</scope>
    <source>
        <strain evidence="4">cv. Svevo</strain>
    </source>
</reference>
<dbReference type="Proteomes" id="UP000324705">
    <property type="component" value="Chromosome 2B"/>
</dbReference>
<evidence type="ECO:0000256" key="1">
    <source>
        <dbReference type="SAM" id="MobiDB-lite"/>
    </source>
</evidence>
<evidence type="ECO:0000259" key="2">
    <source>
        <dbReference type="Pfam" id="PF12776"/>
    </source>
</evidence>